<organism evidence="1">
    <name type="scientific">marine sediment metagenome</name>
    <dbReference type="NCBI Taxonomy" id="412755"/>
    <lineage>
        <taxon>unclassified sequences</taxon>
        <taxon>metagenomes</taxon>
        <taxon>ecological metagenomes</taxon>
    </lineage>
</organism>
<dbReference type="SUPFAM" id="SSF52540">
    <property type="entry name" value="P-loop containing nucleoside triphosphate hydrolases"/>
    <property type="match status" value="1"/>
</dbReference>
<sequence length="338" mass="38245">MNGVEGSIERMGPLGSFPWHTQQQFGLASATNVVVVLGGNQSGKTTVGAGIISRLVRREGPIYRRLRKPDDRPLKIWVSPQSFEKYRSNWERRLREEVFAGMDTTHRVDVGYKQSPTPVFSWDDRHASGNQLWGKSQDQGFLAFESDKVDLIVFDEEPKDPRIYTSAVQRLATTNGVIVLTFTPLLGMSWTHARFYHPTARKEYKVADRVWRRGNDVTVIEMGMADNPESVAGGGVARIQSDPGMTEAEKNTRLHGHYGYAEGLIFPTFATLNATDPDNPYLLDGLPIDRPYSWLLTCDPNKRHGGLLTAIDHEGNRYYVAEHYKEDQPDRLHAKDYH</sequence>
<evidence type="ECO:0000313" key="1">
    <source>
        <dbReference type="EMBL" id="KKM17179.1"/>
    </source>
</evidence>
<dbReference type="InterPro" id="IPR027417">
    <property type="entry name" value="P-loop_NTPase"/>
</dbReference>
<dbReference type="EMBL" id="LAZR01014511">
    <property type="protein sequence ID" value="KKM17179.1"/>
    <property type="molecule type" value="Genomic_DNA"/>
</dbReference>
<evidence type="ECO:0008006" key="2">
    <source>
        <dbReference type="Google" id="ProtNLM"/>
    </source>
</evidence>
<reference evidence="1" key="1">
    <citation type="journal article" date="2015" name="Nature">
        <title>Complex archaea that bridge the gap between prokaryotes and eukaryotes.</title>
        <authorList>
            <person name="Spang A."/>
            <person name="Saw J.H."/>
            <person name="Jorgensen S.L."/>
            <person name="Zaremba-Niedzwiedzka K."/>
            <person name="Martijn J."/>
            <person name="Lind A.E."/>
            <person name="van Eijk R."/>
            <person name="Schleper C."/>
            <person name="Guy L."/>
            <person name="Ettema T.J."/>
        </authorList>
    </citation>
    <scope>NUCLEOTIDE SEQUENCE</scope>
</reference>
<proteinExistence type="predicted"/>
<accession>A0A0F9IBR7</accession>
<dbReference type="Gene3D" id="3.40.50.300">
    <property type="entry name" value="P-loop containing nucleotide triphosphate hydrolases"/>
    <property type="match status" value="1"/>
</dbReference>
<gene>
    <name evidence="1" type="ORF">LCGC14_1678310</name>
</gene>
<dbReference type="AlphaFoldDB" id="A0A0F9IBR7"/>
<comment type="caution">
    <text evidence="1">The sequence shown here is derived from an EMBL/GenBank/DDBJ whole genome shotgun (WGS) entry which is preliminary data.</text>
</comment>
<protein>
    <recommendedName>
        <fullName evidence="2">Terminase large subunit gp17-like C-terminal domain-containing protein</fullName>
    </recommendedName>
</protein>
<feature type="non-terminal residue" evidence="1">
    <location>
        <position position="338"/>
    </location>
</feature>
<name>A0A0F9IBR7_9ZZZZ</name>